<name>A0A3P8GYG1_9TREM</name>
<dbReference type="Gene3D" id="3.30.200.20">
    <property type="entry name" value="Phosphorylase Kinase, domain 1"/>
    <property type="match status" value="1"/>
</dbReference>
<keyword evidence="2" id="KW-1185">Reference proteome</keyword>
<evidence type="ECO:0000313" key="1">
    <source>
        <dbReference type="EMBL" id="VDP71535.1"/>
    </source>
</evidence>
<accession>A0A3P8GYG1</accession>
<proteinExistence type="predicted"/>
<gene>
    <name evidence="1" type="ORF">SMTD_LOCUS16513</name>
</gene>
<organism evidence="1 2">
    <name type="scientific">Schistosoma mattheei</name>
    <dbReference type="NCBI Taxonomy" id="31246"/>
    <lineage>
        <taxon>Eukaryota</taxon>
        <taxon>Metazoa</taxon>
        <taxon>Spiralia</taxon>
        <taxon>Lophotrochozoa</taxon>
        <taxon>Platyhelminthes</taxon>
        <taxon>Trematoda</taxon>
        <taxon>Digenea</taxon>
        <taxon>Strigeidida</taxon>
        <taxon>Schistosomatoidea</taxon>
        <taxon>Schistosomatidae</taxon>
        <taxon>Schistosoma</taxon>
    </lineage>
</organism>
<dbReference type="Proteomes" id="UP000269396">
    <property type="component" value="Unassembled WGS sequence"/>
</dbReference>
<evidence type="ECO:0000313" key="2">
    <source>
        <dbReference type="Proteomes" id="UP000269396"/>
    </source>
</evidence>
<protein>
    <recommendedName>
        <fullName evidence="3">Protein kinase domain-containing protein</fullName>
    </recommendedName>
</protein>
<reference evidence="1 2" key="1">
    <citation type="submission" date="2018-11" db="EMBL/GenBank/DDBJ databases">
        <authorList>
            <consortium name="Pathogen Informatics"/>
        </authorList>
    </citation>
    <scope>NUCLEOTIDE SEQUENCE [LARGE SCALE GENOMIC DNA]</scope>
    <source>
        <strain>Denwood</strain>
        <strain evidence="2">Zambia</strain>
    </source>
</reference>
<evidence type="ECO:0008006" key="3">
    <source>
        <dbReference type="Google" id="ProtNLM"/>
    </source>
</evidence>
<sequence length="96" mass="10406">MTNLNIVTTASGFRTGLTLPSTSVGTGPSVYSCQIQSNSVCQSASASSSVYPSHHHHHHGLVRIGDVWYNRYKILALIGKGTFGQVSHYNLRFSVL</sequence>
<dbReference type="EMBL" id="UZAL01037285">
    <property type="protein sequence ID" value="VDP71535.1"/>
    <property type="molecule type" value="Genomic_DNA"/>
</dbReference>
<dbReference type="AlphaFoldDB" id="A0A3P8GYG1"/>